<dbReference type="Proteomes" id="UP001457282">
    <property type="component" value="Unassembled WGS sequence"/>
</dbReference>
<keyword evidence="3" id="KW-1185">Reference proteome</keyword>
<comment type="caution">
    <text evidence="2">The sequence shown here is derived from an EMBL/GenBank/DDBJ whole genome shotgun (WGS) entry which is preliminary data.</text>
</comment>
<protein>
    <recommendedName>
        <fullName evidence="4">F-box protein</fullName>
    </recommendedName>
</protein>
<accession>A0AAW1W6B4</accession>
<dbReference type="EMBL" id="JBEDUW010000007">
    <property type="protein sequence ID" value="KAK9914393.1"/>
    <property type="molecule type" value="Genomic_DNA"/>
</dbReference>
<evidence type="ECO:0008006" key="4">
    <source>
        <dbReference type="Google" id="ProtNLM"/>
    </source>
</evidence>
<evidence type="ECO:0000256" key="1">
    <source>
        <dbReference type="SAM" id="MobiDB-lite"/>
    </source>
</evidence>
<sequence length="258" mass="29323">MTSPSSLGAVPSSLDHDHSKRSSTRKPSSKSNLLININIKYRYRVVRILPTLYDGKFYDYATSEFQVEIFSSETVDEVFLIGLDPFIISSHTNDNKSGDYGCRYIKLIIKDPAHKLSKLHLDYQIKYLGVPGGGGGCLQMCFLDKHENSLIVWELKEEEDFMVEPDGAQVWCSKEKRLVLNNMEGRVDLIGFDPQEEGFLYIVLNETRFVKIDVRTGSLAQEIIDVVSENISSYCFFPLRVDPSWPTPVPRLPRTSTT</sequence>
<dbReference type="AlphaFoldDB" id="A0AAW1W6B4"/>
<reference evidence="2 3" key="1">
    <citation type="journal article" date="2023" name="G3 (Bethesda)">
        <title>A chromosome-length genome assembly and annotation of blackberry (Rubus argutus, cv. 'Hillquist').</title>
        <authorList>
            <person name="Bruna T."/>
            <person name="Aryal R."/>
            <person name="Dudchenko O."/>
            <person name="Sargent D.J."/>
            <person name="Mead D."/>
            <person name="Buti M."/>
            <person name="Cavallini A."/>
            <person name="Hytonen T."/>
            <person name="Andres J."/>
            <person name="Pham M."/>
            <person name="Weisz D."/>
            <person name="Mascagni F."/>
            <person name="Usai G."/>
            <person name="Natali L."/>
            <person name="Bassil N."/>
            <person name="Fernandez G.E."/>
            <person name="Lomsadze A."/>
            <person name="Armour M."/>
            <person name="Olukolu B."/>
            <person name="Poorten T."/>
            <person name="Britton C."/>
            <person name="Davik J."/>
            <person name="Ashrafi H."/>
            <person name="Aiden E.L."/>
            <person name="Borodovsky M."/>
            <person name="Worthington M."/>
        </authorList>
    </citation>
    <scope>NUCLEOTIDE SEQUENCE [LARGE SCALE GENOMIC DNA]</scope>
    <source>
        <strain evidence="2">PI 553951</strain>
    </source>
</reference>
<evidence type="ECO:0000313" key="3">
    <source>
        <dbReference type="Proteomes" id="UP001457282"/>
    </source>
</evidence>
<gene>
    <name evidence="2" type="ORF">M0R45_038175</name>
</gene>
<name>A0AAW1W6B4_RUBAR</name>
<evidence type="ECO:0000313" key="2">
    <source>
        <dbReference type="EMBL" id="KAK9914393.1"/>
    </source>
</evidence>
<proteinExistence type="predicted"/>
<organism evidence="2 3">
    <name type="scientific">Rubus argutus</name>
    <name type="common">Southern blackberry</name>
    <dbReference type="NCBI Taxonomy" id="59490"/>
    <lineage>
        <taxon>Eukaryota</taxon>
        <taxon>Viridiplantae</taxon>
        <taxon>Streptophyta</taxon>
        <taxon>Embryophyta</taxon>
        <taxon>Tracheophyta</taxon>
        <taxon>Spermatophyta</taxon>
        <taxon>Magnoliopsida</taxon>
        <taxon>eudicotyledons</taxon>
        <taxon>Gunneridae</taxon>
        <taxon>Pentapetalae</taxon>
        <taxon>rosids</taxon>
        <taxon>fabids</taxon>
        <taxon>Rosales</taxon>
        <taxon>Rosaceae</taxon>
        <taxon>Rosoideae</taxon>
        <taxon>Rosoideae incertae sedis</taxon>
        <taxon>Rubus</taxon>
    </lineage>
</organism>
<feature type="region of interest" description="Disordered" evidence="1">
    <location>
        <begin position="1"/>
        <end position="28"/>
    </location>
</feature>